<dbReference type="EMBL" id="JANBUK010000577">
    <property type="protein sequence ID" value="KAJ2789438.1"/>
    <property type="molecule type" value="Genomic_DNA"/>
</dbReference>
<comment type="caution">
    <text evidence="1">The sequence shown here is derived from an EMBL/GenBank/DDBJ whole genome shotgun (WGS) entry which is preliminary data.</text>
</comment>
<organism evidence="1 2">
    <name type="scientific">Coemansia linderi</name>
    <dbReference type="NCBI Taxonomy" id="2663919"/>
    <lineage>
        <taxon>Eukaryota</taxon>
        <taxon>Fungi</taxon>
        <taxon>Fungi incertae sedis</taxon>
        <taxon>Zoopagomycota</taxon>
        <taxon>Kickxellomycotina</taxon>
        <taxon>Kickxellomycetes</taxon>
        <taxon>Kickxellales</taxon>
        <taxon>Kickxellaceae</taxon>
        <taxon>Coemansia</taxon>
    </lineage>
</organism>
<keyword evidence="2" id="KW-1185">Reference proteome</keyword>
<dbReference type="Proteomes" id="UP001140066">
    <property type="component" value="Unassembled WGS sequence"/>
</dbReference>
<evidence type="ECO:0000313" key="1">
    <source>
        <dbReference type="EMBL" id="KAJ2789438.1"/>
    </source>
</evidence>
<sequence length="385" mass="40598">MASQHGLVSADVTDEKAPPPATPSAYPAPLHGSLSSNVVASSQHSSGSVGNNYLGVLPHAQPPQQHVFSGYTMTPQSAFYSLSPIHSVAASTTDDFGGSNEAARGSISSTLLNQQYAGFALQSQQSPYYYYQPQDQSMLATPITAHPQQSVTDLSPSVATHFGRPPHTLAMRSSGHFEGLHSVHQNLYGQQHDLREAAGHGSSNPILPSMAACPGELLTRRLSALTLGSSTHLGSGELQSLGGGPAISASALASVPTLNRRPSAGVIGQRRLSQKSSFYQPPQKSSSQLSMAQLWPTAMEHSSSMPLALHSGEFNVNGVLSTPASSARLSTSSLSYLAMTPSTLHHDHLGNDSGDSRRQSSDEKHKRDSQDQLNFALDSNTIGVI</sequence>
<gene>
    <name evidence="1" type="ORF">GGI18_002405</name>
</gene>
<accession>A0ACC1KFT4</accession>
<protein>
    <submittedName>
        <fullName evidence="1">Uncharacterized protein</fullName>
    </submittedName>
</protein>
<evidence type="ECO:0000313" key="2">
    <source>
        <dbReference type="Proteomes" id="UP001140066"/>
    </source>
</evidence>
<name>A0ACC1KFT4_9FUNG</name>
<proteinExistence type="predicted"/>
<reference evidence="1" key="1">
    <citation type="submission" date="2022-07" db="EMBL/GenBank/DDBJ databases">
        <title>Phylogenomic reconstructions and comparative analyses of Kickxellomycotina fungi.</title>
        <authorList>
            <person name="Reynolds N.K."/>
            <person name="Stajich J.E."/>
            <person name="Barry K."/>
            <person name="Grigoriev I.V."/>
            <person name="Crous P."/>
            <person name="Smith M.E."/>
        </authorList>
    </citation>
    <scope>NUCLEOTIDE SEQUENCE</scope>
    <source>
        <strain evidence="1">BCRC 34191</strain>
    </source>
</reference>